<dbReference type="EMBL" id="PKGZ01000003">
    <property type="protein sequence ID" value="PKY91329.1"/>
    <property type="molecule type" value="Genomic_DNA"/>
</dbReference>
<evidence type="ECO:0000256" key="1">
    <source>
        <dbReference type="ARBA" id="ARBA00022512"/>
    </source>
</evidence>
<dbReference type="PROSITE" id="PS50847">
    <property type="entry name" value="GRAM_POS_ANCHORING"/>
    <property type="match status" value="1"/>
</dbReference>
<feature type="compositionally biased region" description="Basic and acidic residues" evidence="5">
    <location>
        <begin position="937"/>
        <end position="949"/>
    </location>
</feature>
<feature type="compositionally biased region" description="Basic and acidic residues" evidence="5">
    <location>
        <begin position="117"/>
        <end position="126"/>
    </location>
</feature>
<dbReference type="Proteomes" id="UP000234775">
    <property type="component" value="Unassembled WGS sequence"/>
</dbReference>
<keyword evidence="8" id="KW-1185">Reference proteome</keyword>
<feature type="compositionally biased region" description="Basic and acidic residues" evidence="5">
    <location>
        <begin position="73"/>
        <end position="94"/>
    </location>
</feature>
<comment type="caution">
    <text evidence="7">The sequence shown here is derived from an EMBL/GenBank/DDBJ whole genome shotgun (WGS) entry which is preliminary data.</text>
</comment>
<feature type="compositionally biased region" description="Basic and acidic residues" evidence="5">
    <location>
        <begin position="913"/>
        <end position="923"/>
    </location>
</feature>
<feature type="region of interest" description="Disordered" evidence="5">
    <location>
        <begin position="38"/>
        <end position="126"/>
    </location>
</feature>
<dbReference type="InterPro" id="IPR019931">
    <property type="entry name" value="LPXTG_anchor"/>
</dbReference>
<evidence type="ECO:0000256" key="2">
    <source>
        <dbReference type="ARBA" id="ARBA00022525"/>
    </source>
</evidence>
<dbReference type="Pfam" id="PF00746">
    <property type="entry name" value="Gram_pos_anchor"/>
    <property type="match status" value="1"/>
</dbReference>
<accession>A0A2I1K6R4</accession>
<evidence type="ECO:0000313" key="8">
    <source>
        <dbReference type="Proteomes" id="UP000234775"/>
    </source>
</evidence>
<feature type="compositionally biased region" description="Basic and acidic residues" evidence="5">
    <location>
        <begin position="46"/>
        <end position="60"/>
    </location>
</feature>
<evidence type="ECO:0000256" key="4">
    <source>
        <dbReference type="ARBA" id="ARBA00023088"/>
    </source>
</evidence>
<feature type="region of interest" description="Disordered" evidence="5">
    <location>
        <begin position="840"/>
        <end position="953"/>
    </location>
</feature>
<keyword evidence="3" id="KW-0732">Signal</keyword>
<gene>
    <name evidence="7" type="ORF">CYJ27_04430</name>
</gene>
<evidence type="ECO:0000256" key="3">
    <source>
        <dbReference type="ARBA" id="ARBA00022729"/>
    </source>
</evidence>
<keyword evidence="2" id="KW-0964">Secreted</keyword>
<keyword evidence="4" id="KW-0572">Peptidoglycan-anchor</keyword>
<feature type="compositionally biased region" description="Pro residues" evidence="5">
    <location>
        <begin position="845"/>
        <end position="885"/>
    </location>
</feature>
<dbReference type="InterPro" id="IPR041030">
    <property type="entry name" value="SHIRT"/>
</dbReference>
<sequence>MQKEKVNHYALRKIGRHLVSALVAVSFVAVGTQEVAQAAEGGAPKSSHEVGTKSDNEAIAHKVLTNQKVKPSSADKKISADKAAVENKKEDPKEQAAPAKPQKQEVASPAKVRARRSVGETRDGEKKADFQIAQYVKSTVTGKDASGKETTDEKQVVSYEGTVTMDVPVAKLMEPFTKYMVMGFPHGKDGFNEIAYIDYSLNLPKNINWGDVTVKSDSALIPQSTIGQEKKENQLRLKLKLADVDWPSQKTNYDADVQKNYPKVTVTAKYSAKKEILDQLKAKNENDKLQCEGEFSFYTRGRDALFNRNLNTFRTDMLLVDVTDPNIRDILNPYGSLYNDKIDLFGDIQGNKDTQHEKIYELKVEDDLNLTATLNVSPVQSSMKMIEAGMSDEGLNSIKISDLNFFMTATFDLPEVMDFTQNGKKKETLTKDDVTLDGTNGNFVITNVKTQGRKVTVTMELANQHQKGYYENYTTLSKAVQGAGETFTMTLKTPVRLNSQAKHGQNYIIKGTVGGEFSANALFITNPTNKLIGTIQPFKFAFNGRQSNDGRDSTIKKLDSTVIQFTVGVPYEVTYEFQSGTKDKELPQDFQTKVKVPDKGYALAGADYTPTATTLNPVETEDGKWTFEGKWKQGDKEVTELKNVSSDMTLTGYWKFTEKKKFKITYKYESETEGKQLPKDMPKLPDTFEVKEGDKLTKVAGYPTGVVKTDEGTWTFDTDKGWEANNKKVDANTEVSGAMTLTGYWKFTEKKKFKITYKYESETKGKQLPKDMPKLPDTFEVKEGDKLTKVAGYPTDVVKTDEGTWTFDTDKGWEANNKKVDANTEVSGAMTLTGYWKFTENMVPTPTPTPTPQPQPNPQPTPTPTPQPQPQPQPTPIPSPVPTPAPESKATPQPEPAPEPQAQPDRPQPKQPESPEPKKEKDQPSLPAEKPSKKAPAKKEAVAGPEKKALPKTGAEASLILPSLGLLLASAGYVFKRPKK</sequence>
<evidence type="ECO:0000313" key="7">
    <source>
        <dbReference type="EMBL" id="PKY91329.1"/>
    </source>
</evidence>
<dbReference type="Pfam" id="PF18655">
    <property type="entry name" value="SHIRT"/>
    <property type="match status" value="3"/>
</dbReference>
<dbReference type="RefSeq" id="WP_101660198.1">
    <property type="nucleotide sequence ID" value="NZ_PKGZ01000003.1"/>
</dbReference>
<protein>
    <recommendedName>
        <fullName evidence="6">Gram-positive cocci surface proteins LPxTG domain-containing protein</fullName>
    </recommendedName>
</protein>
<reference evidence="7 8" key="1">
    <citation type="submission" date="2017-12" db="EMBL/GenBank/DDBJ databases">
        <title>Phylogenetic diversity of female urinary microbiome.</title>
        <authorList>
            <person name="Thomas-White K."/>
            <person name="Wolfe A.J."/>
        </authorList>
    </citation>
    <scope>NUCLEOTIDE SEQUENCE [LARGE SCALE GENOMIC DNA]</scope>
    <source>
        <strain evidence="7 8">UMB0844</strain>
    </source>
</reference>
<proteinExistence type="predicted"/>
<dbReference type="PANTHER" id="PTHR36721">
    <property type="entry name" value="PROLINE-RICH FAMILY PROTEIN"/>
    <property type="match status" value="1"/>
</dbReference>
<name>A0A2I1K6R4_9LACT</name>
<organism evidence="7 8">
    <name type="scientific">Aerococcus christensenii</name>
    <dbReference type="NCBI Taxonomy" id="87541"/>
    <lineage>
        <taxon>Bacteria</taxon>
        <taxon>Bacillati</taxon>
        <taxon>Bacillota</taxon>
        <taxon>Bacilli</taxon>
        <taxon>Lactobacillales</taxon>
        <taxon>Aerococcaceae</taxon>
        <taxon>Aerococcus</taxon>
    </lineage>
</organism>
<feature type="domain" description="Gram-positive cocci surface proteins LPxTG" evidence="6">
    <location>
        <begin position="950"/>
        <end position="980"/>
    </location>
</feature>
<dbReference type="AlphaFoldDB" id="A0A2I1K6R4"/>
<evidence type="ECO:0000256" key="5">
    <source>
        <dbReference type="SAM" id="MobiDB-lite"/>
    </source>
</evidence>
<dbReference type="PANTHER" id="PTHR36721:SF1">
    <property type="entry name" value="OS04G0446401 PROTEIN"/>
    <property type="match status" value="1"/>
</dbReference>
<dbReference type="NCBIfam" id="TIGR01167">
    <property type="entry name" value="LPXTG_anchor"/>
    <property type="match status" value="1"/>
</dbReference>
<keyword evidence="1" id="KW-0134">Cell wall</keyword>
<evidence type="ECO:0000259" key="6">
    <source>
        <dbReference type="PROSITE" id="PS50847"/>
    </source>
</evidence>